<feature type="compositionally biased region" description="Basic and acidic residues" evidence="1">
    <location>
        <begin position="32"/>
        <end position="46"/>
    </location>
</feature>
<evidence type="ECO:0000256" key="1">
    <source>
        <dbReference type="SAM" id="MobiDB-lite"/>
    </source>
</evidence>
<feature type="compositionally biased region" description="Basic and acidic residues" evidence="1">
    <location>
        <begin position="56"/>
        <end position="73"/>
    </location>
</feature>
<organism evidence="2 3">
    <name type="scientific">Octopus vulgaris</name>
    <name type="common">Common octopus</name>
    <dbReference type="NCBI Taxonomy" id="6645"/>
    <lineage>
        <taxon>Eukaryota</taxon>
        <taxon>Metazoa</taxon>
        <taxon>Spiralia</taxon>
        <taxon>Lophotrochozoa</taxon>
        <taxon>Mollusca</taxon>
        <taxon>Cephalopoda</taxon>
        <taxon>Coleoidea</taxon>
        <taxon>Octopodiformes</taxon>
        <taxon>Octopoda</taxon>
        <taxon>Incirrata</taxon>
        <taxon>Octopodidae</taxon>
        <taxon>Octopus</taxon>
    </lineage>
</organism>
<sequence>MEIIKKKEERRDTDQKRNSYSTEQKHKRKRESKTESERKNESESSKSKQQNNRVNKYWEKSTKPYHFETDHANPTKLTFVK</sequence>
<protein>
    <submittedName>
        <fullName evidence="2">Uncharacterized protein</fullName>
    </submittedName>
</protein>
<evidence type="ECO:0000313" key="3">
    <source>
        <dbReference type="Proteomes" id="UP001162480"/>
    </source>
</evidence>
<reference evidence="2" key="1">
    <citation type="submission" date="2023-08" db="EMBL/GenBank/DDBJ databases">
        <authorList>
            <person name="Alioto T."/>
            <person name="Alioto T."/>
            <person name="Gomez Garrido J."/>
        </authorList>
    </citation>
    <scope>NUCLEOTIDE SEQUENCE</scope>
</reference>
<evidence type="ECO:0000313" key="2">
    <source>
        <dbReference type="EMBL" id="CAI9739030.1"/>
    </source>
</evidence>
<proteinExistence type="predicted"/>
<name>A0AA36BR47_OCTVU</name>
<keyword evidence="3" id="KW-1185">Reference proteome</keyword>
<gene>
    <name evidence="2" type="ORF">OCTVUL_1B024656</name>
</gene>
<feature type="region of interest" description="Disordered" evidence="1">
    <location>
        <begin position="1"/>
        <end position="81"/>
    </location>
</feature>
<dbReference type="AlphaFoldDB" id="A0AA36BR47"/>
<accession>A0AA36BR47</accession>
<feature type="compositionally biased region" description="Basic and acidic residues" evidence="1">
    <location>
        <begin position="1"/>
        <end position="17"/>
    </location>
</feature>
<dbReference type="EMBL" id="OX597835">
    <property type="protein sequence ID" value="CAI9739030.1"/>
    <property type="molecule type" value="Genomic_DNA"/>
</dbReference>
<dbReference type="Proteomes" id="UP001162480">
    <property type="component" value="Chromosome 22"/>
</dbReference>